<dbReference type="Pfam" id="PF01346">
    <property type="entry name" value="FKBP_N"/>
    <property type="match status" value="1"/>
</dbReference>
<evidence type="ECO:0000256" key="2">
    <source>
        <dbReference type="ARBA" id="ARBA00006577"/>
    </source>
</evidence>
<gene>
    <name evidence="10" type="ORF">ABXR19_17495</name>
</gene>
<feature type="chain" id="PRO_5047104642" description="Peptidyl-prolyl cis-trans isomerase" evidence="8">
    <location>
        <begin position="20"/>
        <end position="244"/>
    </location>
</feature>
<evidence type="ECO:0000256" key="1">
    <source>
        <dbReference type="ARBA" id="ARBA00000971"/>
    </source>
</evidence>
<dbReference type="RefSeq" id="WP_354602442.1">
    <property type="nucleotide sequence ID" value="NZ_JBEWZI010000025.1"/>
</dbReference>
<sequence length="244" mass="25508">MKKFAFVLAAALIVPAVYAADMTEDQKTFYALGTVLGQQVTSSFNATPAELEMIKKGMSDVVGGNKPAVEIDTYGPKIQVLAQSRRAVIMEKANAAGKEFTDKAAKESGAVKTESGLIYLSLKEGSGASPTATDIVKVNYRGTFIDGKEFDSSYKRGEPAEFPLNGVIKCWTEGVAKMKVGGKAKLTCPAAIAYGENGGGPIPPNSTLSFEVELLSVTKPAAKPQAKAAAKPAAKAPAKDAAKQ</sequence>
<dbReference type="SUPFAM" id="SSF54534">
    <property type="entry name" value="FKBP-like"/>
    <property type="match status" value="1"/>
</dbReference>
<dbReference type="PANTHER" id="PTHR43811">
    <property type="entry name" value="FKBP-TYPE PEPTIDYL-PROLYL CIS-TRANS ISOMERASE FKPA"/>
    <property type="match status" value="1"/>
</dbReference>
<dbReference type="GO" id="GO:0003755">
    <property type="term" value="F:peptidyl-prolyl cis-trans isomerase activity"/>
    <property type="evidence" value="ECO:0007669"/>
    <property type="project" value="UniProtKB-EC"/>
</dbReference>
<proteinExistence type="inferred from homology"/>
<evidence type="ECO:0000256" key="3">
    <source>
        <dbReference type="ARBA" id="ARBA00023110"/>
    </source>
</evidence>
<evidence type="ECO:0000256" key="6">
    <source>
        <dbReference type="RuleBase" id="RU003915"/>
    </source>
</evidence>
<evidence type="ECO:0000256" key="8">
    <source>
        <dbReference type="SAM" id="SignalP"/>
    </source>
</evidence>
<comment type="caution">
    <text evidence="10">The sequence shown here is derived from an EMBL/GenBank/DDBJ whole genome shotgun (WGS) entry which is preliminary data.</text>
</comment>
<keyword evidence="11" id="KW-1185">Reference proteome</keyword>
<dbReference type="EMBL" id="JBEWZI010000025">
    <property type="protein sequence ID" value="MET7015986.1"/>
    <property type="molecule type" value="Genomic_DNA"/>
</dbReference>
<keyword evidence="4 5" id="KW-0413">Isomerase</keyword>
<dbReference type="Proteomes" id="UP001549691">
    <property type="component" value="Unassembled WGS sequence"/>
</dbReference>
<dbReference type="InterPro" id="IPR036944">
    <property type="entry name" value="PPIase_FKBP_N_sf"/>
</dbReference>
<evidence type="ECO:0000259" key="9">
    <source>
        <dbReference type="PROSITE" id="PS50059"/>
    </source>
</evidence>
<comment type="catalytic activity">
    <reaction evidence="1 5 6">
        <text>[protein]-peptidylproline (omega=180) = [protein]-peptidylproline (omega=0)</text>
        <dbReference type="Rhea" id="RHEA:16237"/>
        <dbReference type="Rhea" id="RHEA-COMP:10747"/>
        <dbReference type="Rhea" id="RHEA-COMP:10748"/>
        <dbReference type="ChEBI" id="CHEBI:83833"/>
        <dbReference type="ChEBI" id="CHEBI:83834"/>
        <dbReference type="EC" id="5.2.1.8"/>
    </reaction>
</comment>
<dbReference type="PROSITE" id="PS50059">
    <property type="entry name" value="FKBP_PPIASE"/>
    <property type="match status" value="1"/>
</dbReference>
<feature type="compositionally biased region" description="Low complexity" evidence="7">
    <location>
        <begin position="221"/>
        <end position="236"/>
    </location>
</feature>
<dbReference type="EC" id="5.2.1.8" evidence="6"/>
<organism evidence="10 11">
    <name type="scientific">Uliginosibacterium flavum</name>
    <dbReference type="NCBI Taxonomy" id="1396831"/>
    <lineage>
        <taxon>Bacteria</taxon>
        <taxon>Pseudomonadati</taxon>
        <taxon>Pseudomonadota</taxon>
        <taxon>Betaproteobacteria</taxon>
        <taxon>Rhodocyclales</taxon>
        <taxon>Zoogloeaceae</taxon>
        <taxon>Uliginosibacterium</taxon>
    </lineage>
</organism>
<dbReference type="Gene3D" id="3.10.50.40">
    <property type="match status" value="1"/>
</dbReference>
<evidence type="ECO:0000256" key="5">
    <source>
        <dbReference type="PROSITE-ProRule" id="PRU00277"/>
    </source>
</evidence>
<dbReference type="PANTHER" id="PTHR43811:SF19">
    <property type="entry name" value="39 KDA FK506-BINDING NUCLEAR PROTEIN"/>
    <property type="match status" value="1"/>
</dbReference>
<dbReference type="Pfam" id="PF00254">
    <property type="entry name" value="FKBP_C"/>
    <property type="match status" value="1"/>
</dbReference>
<evidence type="ECO:0000313" key="11">
    <source>
        <dbReference type="Proteomes" id="UP001549691"/>
    </source>
</evidence>
<feature type="signal peptide" evidence="8">
    <location>
        <begin position="1"/>
        <end position="19"/>
    </location>
</feature>
<reference evidence="10 11" key="1">
    <citation type="submission" date="2024-07" db="EMBL/GenBank/DDBJ databases">
        <title>Uliginosibacterium flavum JJ3220;KACC:17644.</title>
        <authorList>
            <person name="Kim M.K."/>
        </authorList>
    </citation>
    <scope>NUCLEOTIDE SEQUENCE [LARGE SCALE GENOMIC DNA]</scope>
    <source>
        <strain evidence="10 11">KACC:17644</strain>
    </source>
</reference>
<name>A0ABV2TPX6_9RHOO</name>
<feature type="domain" description="PPIase FKBP-type" evidence="9">
    <location>
        <begin position="133"/>
        <end position="218"/>
    </location>
</feature>
<evidence type="ECO:0000256" key="4">
    <source>
        <dbReference type="ARBA" id="ARBA00023235"/>
    </source>
</evidence>
<dbReference type="Gene3D" id="1.10.287.460">
    <property type="entry name" value="Peptidyl-prolyl cis-trans isomerase, FKBP-type, N-terminal domain"/>
    <property type="match status" value="1"/>
</dbReference>
<comment type="similarity">
    <text evidence="2 6">Belongs to the FKBP-type PPIase family.</text>
</comment>
<dbReference type="InterPro" id="IPR000774">
    <property type="entry name" value="PPIase_FKBP_N"/>
</dbReference>
<feature type="region of interest" description="Disordered" evidence="7">
    <location>
        <begin position="221"/>
        <end position="244"/>
    </location>
</feature>
<keyword evidence="3 5" id="KW-0697">Rotamase</keyword>
<evidence type="ECO:0000256" key="7">
    <source>
        <dbReference type="SAM" id="MobiDB-lite"/>
    </source>
</evidence>
<accession>A0ABV2TPX6</accession>
<protein>
    <recommendedName>
        <fullName evidence="6">Peptidyl-prolyl cis-trans isomerase</fullName>
        <ecNumber evidence="6">5.2.1.8</ecNumber>
    </recommendedName>
</protein>
<dbReference type="InterPro" id="IPR046357">
    <property type="entry name" value="PPIase_dom_sf"/>
</dbReference>
<keyword evidence="8" id="KW-0732">Signal</keyword>
<dbReference type="InterPro" id="IPR001179">
    <property type="entry name" value="PPIase_FKBP_dom"/>
</dbReference>
<evidence type="ECO:0000313" key="10">
    <source>
        <dbReference type="EMBL" id="MET7015986.1"/>
    </source>
</evidence>